<evidence type="ECO:0000259" key="2">
    <source>
        <dbReference type="Pfam" id="PF09130"/>
    </source>
</evidence>
<feature type="domain" description="6-phosphogluconate dehydrogenase NADP-binding" evidence="1">
    <location>
        <begin position="6"/>
        <end position="126"/>
    </location>
</feature>
<comment type="caution">
    <text evidence="3">The sequence shown here is derived from an EMBL/GenBank/DDBJ whole genome shotgun (WGS) entry which is preliminary data.</text>
</comment>
<proteinExistence type="predicted"/>
<dbReference type="InterPro" id="IPR008927">
    <property type="entry name" value="6-PGluconate_DH-like_C_sf"/>
</dbReference>
<dbReference type="InterPro" id="IPR013328">
    <property type="entry name" value="6PGD_dom2"/>
</dbReference>
<sequence>MKRIDIGVLHPGAMGAWLARSAVNTGHRVFWVSAGRSDKTRRRAEDSGLAECQSLTQLCRQCSLIISVCPPQDAETLAGEVVQSGFQGLYADVNAISPDHARRIASILGAAGIQMVDGGIIGVPTSKPDTTWLYLSGDSAQRVADCFASGPLATEVLGGEVGSASALKMCYAARTKGTVALWCAILAAAEKLGVRTTLERHWAQHEPALAREVNAATTNVADKAWRFAPEMQEITQTLTQAGLPGGFHEAATEVYRRLAVFKNAEHQPDIRDVVDTLLGSFELHS</sequence>
<dbReference type="Gene3D" id="1.10.1040.10">
    <property type="entry name" value="N-(1-d-carboxylethyl)-l-norvaline Dehydrogenase, domain 2"/>
    <property type="match status" value="1"/>
</dbReference>
<organism evidence="3 4">
    <name type="scientific">Mycolicibacterium gadium</name>
    <name type="common">Mycobacterium gadium</name>
    <dbReference type="NCBI Taxonomy" id="1794"/>
    <lineage>
        <taxon>Bacteria</taxon>
        <taxon>Bacillati</taxon>
        <taxon>Actinomycetota</taxon>
        <taxon>Actinomycetes</taxon>
        <taxon>Mycobacteriales</taxon>
        <taxon>Mycobacteriaceae</taxon>
        <taxon>Mycolicibacterium</taxon>
    </lineage>
</organism>
<accession>A0ABT6H024</accession>
<dbReference type="InterPro" id="IPR036291">
    <property type="entry name" value="NAD(P)-bd_dom_sf"/>
</dbReference>
<dbReference type="Gene3D" id="3.40.50.720">
    <property type="entry name" value="NAD(P)-binding Rossmann-like Domain"/>
    <property type="match status" value="1"/>
</dbReference>
<dbReference type="SUPFAM" id="SSF51735">
    <property type="entry name" value="NAD(P)-binding Rossmann-fold domains"/>
    <property type="match status" value="1"/>
</dbReference>
<protein>
    <submittedName>
        <fullName evidence="3">DUF1932 domain-containing protein</fullName>
    </submittedName>
</protein>
<dbReference type="InterPro" id="IPR015814">
    <property type="entry name" value="Pgluconate_DH_NAD-bd_C"/>
</dbReference>
<dbReference type="Pfam" id="PF03446">
    <property type="entry name" value="NAD_binding_2"/>
    <property type="match status" value="1"/>
</dbReference>
<dbReference type="Proteomes" id="UP001154266">
    <property type="component" value="Unassembled WGS sequence"/>
</dbReference>
<reference evidence="3" key="1">
    <citation type="journal article" date="2023" name="Environ. Microbiol.">
        <title>The 2-methylpropene degradation pathway in Mycobacteriaceae family strains.</title>
        <authorList>
            <person name="Helbich S."/>
            <person name="Barrantes I."/>
            <person name="Dos Anjos Borges L.G."/>
            <person name="Pieper D.H."/>
            <person name="Vainshtein Y."/>
            <person name="Sohn K."/>
            <person name="Engesser K.H."/>
        </authorList>
    </citation>
    <scope>NUCLEOTIDE SEQUENCE</scope>
    <source>
        <strain evidence="3">IBE100</strain>
    </source>
</reference>
<dbReference type="EMBL" id="JAKZMO010000041">
    <property type="protein sequence ID" value="MDG5486719.1"/>
    <property type="molecule type" value="Genomic_DNA"/>
</dbReference>
<keyword evidence="4" id="KW-1185">Reference proteome</keyword>
<evidence type="ECO:0000313" key="4">
    <source>
        <dbReference type="Proteomes" id="UP001154266"/>
    </source>
</evidence>
<dbReference type="SUPFAM" id="SSF48179">
    <property type="entry name" value="6-phosphogluconate dehydrogenase C-terminal domain-like"/>
    <property type="match status" value="1"/>
</dbReference>
<evidence type="ECO:0000259" key="1">
    <source>
        <dbReference type="Pfam" id="PF03446"/>
    </source>
</evidence>
<gene>
    <name evidence="3" type="ORF">MNO81_28325</name>
</gene>
<name>A0ABT6H024_MYCGU</name>
<feature type="domain" description="Phosphogluconate dehydrogenase NAD-binding putative C-terminal" evidence="2">
    <location>
        <begin position="189"/>
        <end position="258"/>
    </location>
</feature>
<dbReference type="RefSeq" id="WP_278223825.1">
    <property type="nucleotide sequence ID" value="NZ_JAKZMO010000041.1"/>
</dbReference>
<dbReference type="InterPro" id="IPR006115">
    <property type="entry name" value="6PGDH_NADP-bd"/>
</dbReference>
<dbReference type="Pfam" id="PF09130">
    <property type="entry name" value="DUF1932"/>
    <property type="match status" value="1"/>
</dbReference>
<evidence type="ECO:0000313" key="3">
    <source>
        <dbReference type="EMBL" id="MDG5486719.1"/>
    </source>
</evidence>